<reference evidence="1 2" key="1">
    <citation type="journal article" date="2015" name="Nature">
        <title>rRNA introns, odd ribosomes, and small enigmatic genomes across a large radiation of phyla.</title>
        <authorList>
            <person name="Brown C.T."/>
            <person name="Hug L.A."/>
            <person name="Thomas B.C."/>
            <person name="Sharon I."/>
            <person name="Castelle C.J."/>
            <person name="Singh A."/>
            <person name="Wilkins M.J."/>
            <person name="Williams K.H."/>
            <person name="Banfield J.F."/>
        </authorList>
    </citation>
    <scope>NUCLEOTIDE SEQUENCE [LARGE SCALE GENOMIC DNA]</scope>
</reference>
<evidence type="ECO:0000313" key="2">
    <source>
        <dbReference type="Proteomes" id="UP000034445"/>
    </source>
</evidence>
<proteinExistence type="predicted"/>
<feature type="non-terminal residue" evidence="1">
    <location>
        <position position="1"/>
    </location>
</feature>
<accession>A0A0G1XKG6</accession>
<dbReference type="EMBL" id="LCRF01000014">
    <property type="protein sequence ID" value="KKW31421.1"/>
    <property type="molecule type" value="Genomic_DNA"/>
</dbReference>
<name>A0A0G1XKG6_9BACT</name>
<sequence>YTRVLMGWSVKDVTSGFKLTRVKSFREPEKLLSRHYAYKIQLLADMTESGSRVIEVPITFRSREHDTSKSTWRDIVESLKVTAILRLRRSFGSKKW</sequence>
<dbReference type="GO" id="GO:0016740">
    <property type="term" value="F:transferase activity"/>
    <property type="evidence" value="ECO:0007669"/>
    <property type="project" value="UniProtKB-KW"/>
</dbReference>
<organism evidence="1 2">
    <name type="scientific">Candidatus Kaiserbacteria bacterium GW2011_GWC2_52_8b</name>
    <dbReference type="NCBI Taxonomy" id="1618676"/>
    <lineage>
        <taxon>Bacteria</taxon>
        <taxon>Candidatus Kaiseribacteriota</taxon>
    </lineage>
</organism>
<dbReference type="AlphaFoldDB" id="A0A0G1XKG6"/>
<protein>
    <submittedName>
        <fullName evidence="1">Glycosyltransferase</fullName>
    </submittedName>
</protein>
<gene>
    <name evidence="1" type="ORF">UY74_C0014G0001</name>
</gene>
<evidence type="ECO:0000313" key="1">
    <source>
        <dbReference type="EMBL" id="KKW31421.1"/>
    </source>
</evidence>
<keyword evidence="1" id="KW-0808">Transferase</keyword>
<dbReference type="Proteomes" id="UP000034445">
    <property type="component" value="Unassembled WGS sequence"/>
</dbReference>
<comment type="caution">
    <text evidence="1">The sequence shown here is derived from an EMBL/GenBank/DDBJ whole genome shotgun (WGS) entry which is preliminary data.</text>
</comment>